<sequence length="168" mass="19781">MSKFVVYVQVEPYLKQWLTHSFGDPVEFPSSSNENAVLRRFLSKRPINNLPEQPGERDVAICIPYSKSKSPETYNFLNGHAKQALTESISDLFRINMWSDLGDLNDMSCKKMSAFRSWCEQQGIDIEYAETIRMKWYRMRKAYQEKGINLFNLKRCKKTIFHEKSHLL</sequence>
<proteinExistence type="predicted"/>
<gene>
    <name evidence="1" type="ORF">DWX90_08210</name>
</gene>
<dbReference type="Proteomes" id="UP000286113">
    <property type="component" value="Unassembled WGS sequence"/>
</dbReference>
<accession>A0AA92TLG3</accession>
<comment type="caution">
    <text evidence="1">The sequence shown here is derived from an EMBL/GenBank/DDBJ whole genome shotgun (WGS) entry which is preliminary data.</text>
</comment>
<name>A0AA92TLG3_9BACT</name>
<reference evidence="1 2" key="1">
    <citation type="submission" date="2018-08" db="EMBL/GenBank/DDBJ databases">
        <title>A genome reference for cultivated species of the human gut microbiota.</title>
        <authorList>
            <person name="Zou Y."/>
            <person name="Xue W."/>
            <person name="Luo G."/>
        </authorList>
    </citation>
    <scope>NUCLEOTIDE SEQUENCE [LARGE SCALE GENOMIC DNA]</scope>
    <source>
        <strain evidence="1 2">AF22-1</strain>
    </source>
</reference>
<dbReference type="AlphaFoldDB" id="A0AA92TLG3"/>
<organism evidence="1 2">
    <name type="scientific">Segatella copri</name>
    <dbReference type="NCBI Taxonomy" id="165179"/>
    <lineage>
        <taxon>Bacteria</taxon>
        <taxon>Pseudomonadati</taxon>
        <taxon>Bacteroidota</taxon>
        <taxon>Bacteroidia</taxon>
        <taxon>Bacteroidales</taxon>
        <taxon>Prevotellaceae</taxon>
        <taxon>Segatella</taxon>
    </lineage>
</organism>
<dbReference type="EMBL" id="QRVN01000015">
    <property type="protein sequence ID" value="RGS46909.1"/>
    <property type="molecule type" value="Genomic_DNA"/>
</dbReference>
<evidence type="ECO:0000313" key="1">
    <source>
        <dbReference type="EMBL" id="RGS46909.1"/>
    </source>
</evidence>
<protein>
    <submittedName>
        <fullName evidence="1">Uncharacterized protein</fullName>
    </submittedName>
</protein>
<evidence type="ECO:0000313" key="2">
    <source>
        <dbReference type="Proteomes" id="UP000286113"/>
    </source>
</evidence>